<gene>
    <name evidence="2" type="ORF">SAMN04488028_10964</name>
</gene>
<evidence type="ECO:0000313" key="2">
    <source>
        <dbReference type="EMBL" id="SHK81270.1"/>
    </source>
</evidence>
<feature type="domain" description="Xylose isomerase-like TIM barrel" evidence="1">
    <location>
        <begin position="69"/>
        <end position="295"/>
    </location>
</feature>
<dbReference type="GO" id="GO:0016853">
    <property type="term" value="F:isomerase activity"/>
    <property type="evidence" value="ECO:0007669"/>
    <property type="project" value="UniProtKB-KW"/>
</dbReference>
<keyword evidence="3" id="KW-1185">Reference proteome</keyword>
<dbReference type="InterPro" id="IPR036237">
    <property type="entry name" value="Xyl_isomerase-like_sf"/>
</dbReference>
<name>A0A1M6VIH6_REIAG</name>
<dbReference type="AlphaFoldDB" id="A0A1M6VIH6"/>
<dbReference type="PANTHER" id="PTHR12110:SF41">
    <property type="entry name" value="INOSOSE DEHYDRATASE"/>
    <property type="match status" value="1"/>
</dbReference>
<dbReference type="Proteomes" id="UP000184474">
    <property type="component" value="Unassembled WGS sequence"/>
</dbReference>
<proteinExistence type="predicted"/>
<keyword evidence="2" id="KW-0413">Isomerase</keyword>
<dbReference type="Pfam" id="PF01261">
    <property type="entry name" value="AP_endonuc_2"/>
    <property type="match status" value="1"/>
</dbReference>
<sequence length="301" mass="34270">MKNKTDRISTLMILTWVCVGLTFCSPKSESQETKKQDSPLDETPVETVQIGLQLYTVRDSMAVRPKETLERIAQLGYTQIELAGYDQGHFYGFEPKEFADIAKGYGLSPVSAHISIDALRDNPQLAIASSKAAGLSYIVLPWLSDDQRKTIGQYQDHVELMNQVGRMCTDQGLKFAYHNHAFEFEEIDGQIPMDIIMEGTDPAHVKMELDLYWISKAGFDPVAYLQKYPERFTMWHVKDMDDTADQNFAEIGNGTIDYKAIFALRETSPIDYFFVEQDQSDDPFKSIETSIRYVKEVLLAE</sequence>
<dbReference type="Gene3D" id="3.20.20.150">
    <property type="entry name" value="Divalent-metal-dependent TIM barrel enzymes"/>
    <property type="match status" value="1"/>
</dbReference>
<dbReference type="STRING" id="156994.SAMN04488028_10964"/>
<dbReference type="InterPro" id="IPR050312">
    <property type="entry name" value="IolE/XylAMocC-like"/>
</dbReference>
<dbReference type="PANTHER" id="PTHR12110">
    <property type="entry name" value="HYDROXYPYRUVATE ISOMERASE"/>
    <property type="match status" value="1"/>
</dbReference>
<dbReference type="RefSeq" id="WP_084190649.1">
    <property type="nucleotide sequence ID" value="NZ_FRAA01000009.1"/>
</dbReference>
<dbReference type="EMBL" id="FRAA01000009">
    <property type="protein sequence ID" value="SHK81270.1"/>
    <property type="molecule type" value="Genomic_DNA"/>
</dbReference>
<reference evidence="3" key="1">
    <citation type="submission" date="2016-11" db="EMBL/GenBank/DDBJ databases">
        <authorList>
            <person name="Varghese N."/>
            <person name="Submissions S."/>
        </authorList>
    </citation>
    <scope>NUCLEOTIDE SEQUENCE [LARGE SCALE GENOMIC DNA]</scope>
    <source>
        <strain evidence="3">DSM 26134</strain>
    </source>
</reference>
<dbReference type="SUPFAM" id="SSF51658">
    <property type="entry name" value="Xylose isomerase-like"/>
    <property type="match status" value="1"/>
</dbReference>
<evidence type="ECO:0000313" key="3">
    <source>
        <dbReference type="Proteomes" id="UP000184474"/>
    </source>
</evidence>
<protein>
    <submittedName>
        <fullName evidence="2">Sugar phosphate isomerase/epimerase</fullName>
    </submittedName>
</protein>
<organism evidence="2 3">
    <name type="scientific">Reichenbachiella agariperforans</name>
    <dbReference type="NCBI Taxonomy" id="156994"/>
    <lineage>
        <taxon>Bacteria</taxon>
        <taxon>Pseudomonadati</taxon>
        <taxon>Bacteroidota</taxon>
        <taxon>Cytophagia</taxon>
        <taxon>Cytophagales</taxon>
        <taxon>Reichenbachiellaceae</taxon>
        <taxon>Reichenbachiella</taxon>
    </lineage>
</organism>
<dbReference type="InterPro" id="IPR013022">
    <property type="entry name" value="Xyl_isomerase-like_TIM-brl"/>
</dbReference>
<evidence type="ECO:0000259" key="1">
    <source>
        <dbReference type="Pfam" id="PF01261"/>
    </source>
</evidence>
<accession>A0A1M6VIH6</accession>